<keyword evidence="8" id="KW-1185">Reference proteome</keyword>
<sequence length="461" mass="51019">MQESHGISKLGVFSVSLGAIIGWGAFMQPGETYLPKAGVVNTFIGLFIGMLMLMAIEKNYAYMVDIYDDSGGEFLYAKKTLGDKIGFLTGWFLVLAYIATLSLNASAFTILVSGFLPDFLKTVYLYSINGFHIYLGEVLFTIISIGIICYINLRNIQFSSRYQIMLSGTLVSIILLLLCVFLYKYDPQKHVLNTYLGFDKINMSKILSIIALAPWAFLGFDTIVQMSEEYECENSTASKLAVLSIISGFIIYNILNVMTASVYTKEAIVNGNIQWATGDAVSHYLGDIGLVLLFIALGASVLAGMNGFILASSRLILSMSREKVLPESFGNISENNIPHNAVKFVALVSCLTAFLGRNIIVLIVNMASLGGVLAFFFTSMCVYKLNKKFNIHKFFAGLGMIFSTIFMIILLIPSSPAFMGIQGYILLILWGITGFFFYKYKSNYKLKNKEAITDKQSSLSY</sequence>
<dbReference type="InterPro" id="IPR050367">
    <property type="entry name" value="APC_superfamily"/>
</dbReference>
<dbReference type="Gene3D" id="1.20.1740.10">
    <property type="entry name" value="Amino acid/polyamine transporter I"/>
    <property type="match status" value="1"/>
</dbReference>
<feature type="transmembrane region" description="Helical" evidence="6">
    <location>
        <begin position="165"/>
        <end position="183"/>
    </location>
</feature>
<comment type="subcellular location">
    <subcellularLocation>
        <location evidence="1">Cell membrane</location>
        <topology evidence="1">Multi-pass membrane protein</topology>
    </subcellularLocation>
</comment>
<evidence type="ECO:0000256" key="1">
    <source>
        <dbReference type="ARBA" id="ARBA00004651"/>
    </source>
</evidence>
<dbReference type="GO" id="GO:0022857">
    <property type="term" value="F:transmembrane transporter activity"/>
    <property type="evidence" value="ECO:0007669"/>
    <property type="project" value="InterPro"/>
</dbReference>
<evidence type="ECO:0000256" key="6">
    <source>
        <dbReference type="SAM" id="Phobius"/>
    </source>
</evidence>
<feature type="transmembrane region" description="Helical" evidence="6">
    <location>
        <begin position="288"/>
        <end position="317"/>
    </location>
</feature>
<feature type="transmembrane region" description="Helical" evidence="6">
    <location>
        <begin position="203"/>
        <end position="224"/>
    </location>
</feature>
<evidence type="ECO:0000256" key="3">
    <source>
        <dbReference type="ARBA" id="ARBA00022692"/>
    </source>
</evidence>
<dbReference type="AlphaFoldDB" id="A0A267MLH0"/>
<feature type="transmembrane region" description="Helical" evidence="6">
    <location>
        <begin position="38"/>
        <end position="56"/>
    </location>
</feature>
<dbReference type="PIRSF" id="PIRSF006060">
    <property type="entry name" value="AA_transporter"/>
    <property type="match status" value="1"/>
</dbReference>
<dbReference type="PANTHER" id="PTHR42770:SF7">
    <property type="entry name" value="MEMBRANE PROTEIN"/>
    <property type="match status" value="1"/>
</dbReference>
<feature type="transmembrane region" description="Helical" evidence="6">
    <location>
        <begin position="236"/>
        <end position="255"/>
    </location>
</feature>
<feature type="transmembrane region" description="Helical" evidence="6">
    <location>
        <begin position="394"/>
        <end position="412"/>
    </location>
</feature>
<comment type="caution">
    <text evidence="7">The sequence shown here is derived from an EMBL/GenBank/DDBJ whole genome shotgun (WGS) entry which is preliminary data.</text>
</comment>
<feature type="transmembrane region" description="Helical" evidence="6">
    <location>
        <begin position="362"/>
        <end position="382"/>
    </location>
</feature>
<evidence type="ECO:0000256" key="2">
    <source>
        <dbReference type="ARBA" id="ARBA00022475"/>
    </source>
</evidence>
<feature type="transmembrane region" description="Helical" evidence="6">
    <location>
        <begin position="85"/>
        <end position="111"/>
    </location>
</feature>
<feature type="transmembrane region" description="Helical" evidence="6">
    <location>
        <begin position="7"/>
        <end position="26"/>
    </location>
</feature>
<reference evidence="7 8" key="1">
    <citation type="submission" date="2017-06" db="EMBL/GenBank/DDBJ databases">
        <title>Draft genome sequence of anaerobic fermentative bacterium Anaeromicrobium sediminis DY2726D isolated from West Pacific Ocean sediments.</title>
        <authorList>
            <person name="Zeng X."/>
        </authorList>
    </citation>
    <scope>NUCLEOTIDE SEQUENCE [LARGE SCALE GENOMIC DNA]</scope>
    <source>
        <strain evidence="7 8">DY2726D</strain>
    </source>
</reference>
<keyword evidence="5 6" id="KW-0472">Membrane</keyword>
<keyword evidence="3 6" id="KW-0812">Transmembrane</keyword>
<proteinExistence type="predicted"/>
<dbReference type="InterPro" id="IPR002293">
    <property type="entry name" value="AA/rel_permease1"/>
</dbReference>
<organism evidence="7 8">
    <name type="scientific">Anaeromicrobium sediminis</name>
    <dbReference type="NCBI Taxonomy" id="1478221"/>
    <lineage>
        <taxon>Bacteria</taxon>
        <taxon>Bacillati</taxon>
        <taxon>Bacillota</taxon>
        <taxon>Clostridia</taxon>
        <taxon>Peptostreptococcales</taxon>
        <taxon>Thermotaleaceae</taxon>
        <taxon>Anaeromicrobium</taxon>
    </lineage>
</organism>
<evidence type="ECO:0008006" key="9">
    <source>
        <dbReference type="Google" id="ProtNLM"/>
    </source>
</evidence>
<dbReference type="OrthoDB" id="178667at2"/>
<dbReference type="GO" id="GO:0005886">
    <property type="term" value="C:plasma membrane"/>
    <property type="evidence" value="ECO:0007669"/>
    <property type="project" value="UniProtKB-SubCell"/>
</dbReference>
<dbReference type="Proteomes" id="UP000216024">
    <property type="component" value="Unassembled WGS sequence"/>
</dbReference>
<name>A0A267MLH0_9FIRM</name>
<feature type="transmembrane region" description="Helical" evidence="6">
    <location>
        <begin position="337"/>
        <end position="356"/>
    </location>
</feature>
<evidence type="ECO:0000256" key="4">
    <source>
        <dbReference type="ARBA" id="ARBA00022989"/>
    </source>
</evidence>
<gene>
    <name evidence="7" type="ORF">CCE28_08605</name>
</gene>
<feature type="transmembrane region" description="Helical" evidence="6">
    <location>
        <begin position="131"/>
        <end position="153"/>
    </location>
</feature>
<dbReference type="Pfam" id="PF13520">
    <property type="entry name" value="AA_permease_2"/>
    <property type="match status" value="1"/>
</dbReference>
<dbReference type="EMBL" id="NIBG01000006">
    <property type="protein sequence ID" value="PAB59620.1"/>
    <property type="molecule type" value="Genomic_DNA"/>
</dbReference>
<protein>
    <recommendedName>
        <fullName evidence="9">Amino acid permease</fullName>
    </recommendedName>
</protein>
<keyword evidence="4 6" id="KW-1133">Transmembrane helix</keyword>
<evidence type="ECO:0000313" key="8">
    <source>
        <dbReference type="Proteomes" id="UP000216024"/>
    </source>
</evidence>
<evidence type="ECO:0000256" key="5">
    <source>
        <dbReference type="ARBA" id="ARBA00023136"/>
    </source>
</evidence>
<dbReference type="PANTHER" id="PTHR42770">
    <property type="entry name" value="AMINO ACID TRANSPORTER-RELATED"/>
    <property type="match status" value="1"/>
</dbReference>
<feature type="transmembrane region" description="Helical" evidence="6">
    <location>
        <begin position="418"/>
        <end position="438"/>
    </location>
</feature>
<keyword evidence="2" id="KW-1003">Cell membrane</keyword>
<dbReference type="RefSeq" id="WP_095132992.1">
    <property type="nucleotide sequence ID" value="NZ_NIBG01000006.1"/>
</dbReference>
<evidence type="ECO:0000313" key="7">
    <source>
        <dbReference type="EMBL" id="PAB59620.1"/>
    </source>
</evidence>
<accession>A0A267MLH0</accession>